<evidence type="ECO:0000313" key="1">
    <source>
        <dbReference type="EMBL" id="GAA2154658.1"/>
    </source>
</evidence>
<evidence type="ECO:0008006" key="3">
    <source>
        <dbReference type="Google" id="ProtNLM"/>
    </source>
</evidence>
<dbReference type="SUPFAM" id="SSF54909">
    <property type="entry name" value="Dimeric alpha+beta barrel"/>
    <property type="match status" value="1"/>
</dbReference>
<dbReference type="Proteomes" id="UP001501771">
    <property type="component" value="Unassembled WGS sequence"/>
</dbReference>
<evidence type="ECO:0000313" key="2">
    <source>
        <dbReference type="Proteomes" id="UP001501771"/>
    </source>
</evidence>
<proteinExistence type="predicted"/>
<organism evidence="1 2">
    <name type="scientific">Nocardioides koreensis</name>
    <dbReference type="NCBI Taxonomy" id="433651"/>
    <lineage>
        <taxon>Bacteria</taxon>
        <taxon>Bacillati</taxon>
        <taxon>Actinomycetota</taxon>
        <taxon>Actinomycetes</taxon>
        <taxon>Propionibacteriales</taxon>
        <taxon>Nocardioidaceae</taxon>
        <taxon>Nocardioides</taxon>
    </lineage>
</organism>
<protein>
    <recommendedName>
        <fullName evidence="3">ABM domain-containing protein</fullName>
    </recommendedName>
</protein>
<name>A0ABP5LVC1_9ACTN</name>
<gene>
    <name evidence="1" type="ORF">GCM10009844_40770</name>
</gene>
<keyword evidence="2" id="KW-1185">Reference proteome</keyword>
<comment type="caution">
    <text evidence="1">The sequence shown here is derived from an EMBL/GenBank/DDBJ whole genome shotgun (WGS) entry which is preliminary data.</text>
</comment>
<reference evidence="2" key="1">
    <citation type="journal article" date="2019" name="Int. J. Syst. Evol. Microbiol.">
        <title>The Global Catalogue of Microorganisms (GCM) 10K type strain sequencing project: providing services to taxonomists for standard genome sequencing and annotation.</title>
        <authorList>
            <consortium name="The Broad Institute Genomics Platform"/>
            <consortium name="The Broad Institute Genome Sequencing Center for Infectious Disease"/>
            <person name="Wu L."/>
            <person name="Ma J."/>
        </authorList>
    </citation>
    <scope>NUCLEOTIDE SEQUENCE [LARGE SCALE GENOMIC DNA]</scope>
    <source>
        <strain evidence="2">JCM 16022</strain>
    </source>
</reference>
<accession>A0ABP5LVC1</accession>
<dbReference type="EMBL" id="BAAAQR010000015">
    <property type="protein sequence ID" value="GAA2154658.1"/>
    <property type="molecule type" value="Genomic_DNA"/>
</dbReference>
<dbReference type="InterPro" id="IPR011008">
    <property type="entry name" value="Dimeric_a/b-barrel"/>
</dbReference>
<sequence length="105" mass="11268">MFARVTLLEIDTLRIDTDTAVHVFESEVLPELRQQPGYAGVLVLATAEGAGTLVSFWDTAEAADASGTTGFYAEVLERYVTIFKSPPGRGRYEVAVAELPASTAT</sequence>